<dbReference type="InterPro" id="IPR013766">
    <property type="entry name" value="Thioredoxin_domain"/>
</dbReference>
<keyword evidence="7" id="KW-1185">Reference proteome</keyword>
<dbReference type="NCBIfam" id="NF002854">
    <property type="entry name" value="PRK03147.1"/>
    <property type="match status" value="1"/>
</dbReference>
<dbReference type="OrthoDB" id="25753at2"/>
<comment type="subcellular location">
    <subcellularLocation>
        <location evidence="1">Cell envelope</location>
    </subcellularLocation>
</comment>
<dbReference type="GO" id="GO:0016491">
    <property type="term" value="F:oxidoreductase activity"/>
    <property type="evidence" value="ECO:0007669"/>
    <property type="project" value="InterPro"/>
</dbReference>
<organism evidence="6 7">
    <name type="scientific">Paenibacillus aquistagni</name>
    <dbReference type="NCBI Taxonomy" id="1852522"/>
    <lineage>
        <taxon>Bacteria</taxon>
        <taxon>Bacillati</taxon>
        <taxon>Bacillota</taxon>
        <taxon>Bacilli</taxon>
        <taxon>Bacillales</taxon>
        <taxon>Paenibacillaceae</taxon>
        <taxon>Paenibacillus</taxon>
    </lineage>
</organism>
<dbReference type="PANTHER" id="PTHR42852:SF6">
    <property type="entry name" value="THIOL:DISULFIDE INTERCHANGE PROTEIN DSBE"/>
    <property type="match status" value="1"/>
</dbReference>
<evidence type="ECO:0000313" key="7">
    <source>
        <dbReference type="Proteomes" id="UP000193834"/>
    </source>
</evidence>
<dbReference type="InterPro" id="IPR036249">
    <property type="entry name" value="Thioredoxin-like_sf"/>
</dbReference>
<dbReference type="PROSITE" id="PS00194">
    <property type="entry name" value="THIOREDOXIN_1"/>
    <property type="match status" value="1"/>
</dbReference>
<dbReference type="EMBL" id="FXAZ01000001">
    <property type="protein sequence ID" value="SMG27441.1"/>
    <property type="molecule type" value="Genomic_DNA"/>
</dbReference>
<dbReference type="GO" id="GO:0017004">
    <property type="term" value="P:cytochrome complex assembly"/>
    <property type="evidence" value="ECO:0007669"/>
    <property type="project" value="UniProtKB-KW"/>
</dbReference>
<dbReference type="GO" id="GO:0030313">
    <property type="term" value="C:cell envelope"/>
    <property type="evidence" value="ECO:0007669"/>
    <property type="project" value="UniProtKB-SubCell"/>
</dbReference>
<dbReference type="Pfam" id="PF00578">
    <property type="entry name" value="AhpC-TSA"/>
    <property type="match status" value="1"/>
</dbReference>
<evidence type="ECO:0000256" key="2">
    <source>
        <dbReference type="ARBA" id="ARBA00022748"/>
    </source>
</evidence>
<proteinExistence type="predicted"/>
<name>A0A1X7JH97_9BACL</name>
<dbReference type="CDD" id="cd02966">
    <property type="entry name" value="TlpA_like_family"/>
    <property type="match status" value="1"/>
</dbReference>
<dbReference type="AlphaFoldDB" id="A0A1X7JH97"/>
<protein>
    <submittedName>
        <fullName evidence="6">Peroxiredoxin</fullName>
    </submittedName>
</protein>
<sequence length="177" mass="19525">MGKRNKVVQIAILAVILIIGGFAIVPSLLQSNEVPVVGSSVPNIKLQELNGDIQSLSDYKGSIMVLNFWGTWCEPCKREMPAMQSAWEKWKDKGVYIVGINYGEDALVVSNFIEKMGVEFPMWLDSKKTAAKAFGIRPLPTTFFVQPDGKVHAIKQGEVTAEELDAYLMQMIDAASS</sequence>
<evidence type="ECO:0000256" key="4">
    <source>
        <dbReference type="ARBA" id="ARBA00023157"/>
    </source>
</evidence>
<dbReference type="Gene3D" id="3.40.30.10">
    <property type="entry name" value="Glutaredoxin"/>
    <property type="match status" value="1"/>
</dbReference>
<dbReference type="GO" id="GO:0016209">
    <property type="term" value="F:antioxidant activity"/>
    <property type="evidence" value="ECO:0007669"/>
    <property type="project" value="InterPro"/>
</dbReference>
<dbReference type="InterPro" id="IPR017937">
    <property type="entry name" value="Thioredoxin_CS"/>
</dbReference>
<reference evidence="6 7" key="1">
    <citation type="submission" date="2017-04" db="EMBL/GenBank/DDBJ databases">
        <authorList>
            <person name="Afonso C.L."/>
            <person name="Miller P.J."/>
            <person name="Scott M.A."/>
            <person name="Spackman E."/>
            <person name="Goraichik I."/>
            <person name="Dimitrov K.M."/>
            <person name="Suarez D.L."/>
            <person name="Swayne D.E."/>
        </authorList>
    </citation>
    <scope>NUCLEOTIDE SEQUENCE [LARGE SCALE GENOMIC DNA]</scope>
    <source>
        <strain evidence="6 7">11</strain>
    </source>
</reference>
<gene>
    <name evidence="6" type="ORF">SAMN06295960_1590</name>
</gene>
<keyword evidence="4" id="KW-1015">Disulfide bond</keyword>
<dbReference type="InterPro" id="IPR050553">
    <property type="entry name" value="Thioredoxin_ResA/DsbE_sf"/>
</dbReference>
<evidence type="ECO:0000256" key="1">
    <source>
        <dbReference type="ARBA" id="ARBA00004196"/>
    </source>
</evidence>
<keyword evidence="5" id="KW-0676">Redox-active center</keyword>
<dbReference type="InterPro" id="IPR000866">
    <property type="entry name" value="AhpC/TSA"/>
</dbReference>
<keyword evidence="3" id="KW-0735">Signal-anchor</keyword>
<evidence type="ECO:0000313" key="6">
    <source>
        <dbReference type="EMBL" id="SMG27441.1"/>
    </source>
</evidence>
<dbReference type="SUPFAM" id="SSF52833">
    <property type="entry name" value="Thioredoxin-like"/>
    <property type="match status" value="1"/>
</dbReference>
<keyword evidence="3" id="KW-0812">Transmembrane</keyword>
<accession>A0A1X7JH97</accession>
<dbReference type="PROSITE" id="PS51352">
    <property type="entry name" value="THIOREDOXIN_2"/>
    <property type="match status" value="1"/>
</dbReference>
<evidence type="ECO:0000256" key="3">
    <source>
        <dbReference type="ARBA" id="ARBA00022968"/>
    </source>
</evidence>
<evidence type="ECO:0000256" key="5">
    <source>
        <dbReference type="ARBA" id="ARBA00023284"/>
    </source>
</evidence>
<dbReference type="Proteomes" id="UP000193834">
    <property type="component" value="Unassembled WGS sequence"/>
</dbReference>
<dbReference type="PANTHER" id="PTHR42852">
    <property type="entry name" value="THIOL:DISULFIDE INTERCHANGE PROTEIN DSBE"/>
    <property type="match status" value="1"/>
</dbReference>
<dbReference type="STRING" id="1852522.SAMN06295960_1590"/>
<dbReference type="RefSeq" id="WP_085493714.1">
    <property type="nucleotide sequence ID" value="NZ_FXAZ01000001.1"/>
</dbReference>
<keyword evidence="2" id="KW-0201">Cytochrome c-type biogenesis</keyword>